<sequence>MEDPVWFALRNTTYATSRRYLLANSTSITFQHAEATSWLLFCNALSVIGEMIVSHSGMTAIQALTIMAFHAMGLAGLCVEYPMIKYAVQLAHAKGLQRESLASWGLSSADLLTRNWLWWTISVIDKQMSIQSGRPSSILDDDISTPIPTTAPPGSSIDVKVVTLIIRHAQICFRVMDRIMPVKASKQGFDRTYETIRDIQEQLEGLLQDMPSSIDGNTTSSAALSAN</sequence>
<dbReference type="EMBL" id="JAPDRN010000034">
    <property type="protein sequence ID" value="KAJ9635320.1"/>
    <property type="molecule type" value="Genomic_DNA"/>
</dbReference>
<protein>
    <recommendedName>
        <fullName evidence="2">Xylanolytic transcriptional activator regulatory domain-containing protein</fullName>
    </recommendedName>
</protein>
<dbReference type="SMART" id="SM00906">
    <property type="entry name" value="Fungal_trans"/>
    <property type="match status" value="1"/>
</dbReference>
<dbReference type="GO" id="GO:0003700">
    <property type="term" value="F:DNA-binding transcription factor activity"/>
    <property type="evidence" value="ECO:0007669"/>
    <property type="project" value="InterPro"/>
</dbReference>
<dbReference type="CDD" id="cd12148">
    <property type="entry name" value="fungal_TF_MHR"/>
    <property type="match status" value="1"/>
</dbReference>
<feature type="domain" description="Xylanolytic transcriptional activator regulatory" evidence="2">
    <location>
        <begin position="80"/>
        <end position="154"/>
    </location>
</feature>
<evidence type="ECO:0000313" key="4">
    <source>
        <dbReference type="Proteomes" id="UP001172681"/>
    </source>
</evidence>
<dbReference type="Proteomes" id="UP001172681">
    <property type="component" value="Unassembled WGS sequence"/>
</dbReference>
<gene>
    <name evidence="3" type="ORF">H2204_005881</name>
</gene>
<evidence type="ECO:0000256" key="1">
    <source>
        <dbReference type="ARBA" id="ARBA00023242"/>
    </source>
</evidence>
<keyword evidence="1" id="KW-0539">Nucleus</keyword>
<dbReference type="GO" id="GO:0003677">
    <property type="term" value="F:DNA binding"/>
    <property type="evidence" value="ECO:0007669"/>
    <property type="project" value="InterPro"/>
</dbReference>
<comment type="caution">
    <text evidence="3">The sequence shown here is derived from an EMBL/GenBank/DDBJ whole genome shotgun (WGS) entry which is preliminary data.</text>
</comment>
<name>A0AA38Y4Q5_9EURO</name>
<dbReference type="GO" id="GO:0006351">
    <property type="term" value="P:DNA-templated transcription"/>
    <property type="evidence" value="ECO:0007669"/>
    <property type="project" value="InterPro"/>
</dbReference>
<dbReference type="InterPro" id="IPR050987">
    <property type="entry name" value="AtrR-like"/>
</dbReference>
<keyword evidence="4" id="KW-1185">Reference proteome</keyword>
<dbReference type="GO" id="GO:0008270">
    <property type="term" value="F:zinc ion binding"/>
    <property type="evidence" value="ECO:0007669"/>
    <property type="project" value="InterPro"/>
</dbReference>
<organism evidence="3 4">
    <name type="scientific">Knufia peltigerae</name>
    <dbReference type="NCBI Taxonomy" id="1002370"/>
    <lineage>
        <taxon>Eukaryota</taxon>
        <taxon>Fungi</taxon>
        <taxon>Dikarya</taxon>
        <taxon>Ascomycota</taxon>
        <taxon>Pezizomycotina</taxon>
        <taxon>Eurotiomycetes</taxon>
        <taxon>Chaetothyriomycetidae</taxon>
        <taxon>Chaetothyriales</taxon>
        <taxon>Trichomeriaceae</taxon>
        <taxon>Knufia</taxon>
    </lineage>
</organism>
<proteinExistence type="predicted"/>
<accession>A0AA38Y4Q5</accession>
<evidence type="ECO:0000313" key="3">
    <source>
        <dbReference type="EMBL" id="KAJ9635320.1"/>
    </source>
</evidence>
<dbReference type="AlphaFoldDB" id="A0AA38Y4Q5"/>
<dbReference type="PANTHER" id="PTHR46910:SF25">
    <property type="entry name" value="ABC-TRANSPORTER-REGULATING TRANSCRIPTION FACTOR"/>
    <property type="match status" value="1"/>
</dbReference>
<dbReference type="InterPro" id="IPR007219">
    <property type="entry name" value="XnlR_reg_dom"/>
</dbReference>
<evidence type="ECO:0000259" key="2">
    <source>
        <dbReference type="SMART" id="SM00906"/>
    </source>
</evidence>
<reference evidence="3" key="1">
    <citation type="submission" date="2022-10" db="EMBL/GenBank/DDBJ databases">
        <title>Culturing micro-colonial fungi from biological soil crusts in the Mojave desert and describing Neophaeococcomyces mojavensis, and introducing the new genera and species Taxawa tesnikishii.</title>
        <authorList>
            <person name="Kurbessoian T."/>
            <person name="Stajich J.E."/>
        </authorList>
    </citation>
    <scope>NUCLEOTIDE SEQUENCE</scope>
    <source>
        <strain evidence="3">TK_35</strain>
    </source>
</reference>
<dbReference type="Pfam" id="PF04082">
    <property type="entry name" value="Fungal_trans"/>
    <property type="match status" value="1"/>
</dbReference>
<dbReference type="PANTHER" id="PTHR46910">
    <property type="entry name" value="TRANSCRIPTION FACTOR PDR1"/>
    <property type="match status" value="1"/>
</dbReference>